<organism evidence="1 2">
    <name type="scientific">Hyalomma asiaticum</name>
    <name type="common">Tick</name>
    <dbReference type="NCBI Taxonomy" id="266040"/>
    <lineage>
        <taxon>Eukaryota</taxon>
        <taxon>Metazoa</taxon>
        <taxon>Ecdysozoa</taxon>
        <taxon>Arthropoda</taxon>
        <taxon>Chelicerata</taxon>
        <taxon>Arachnida</taxon>
        <taxon>Acari</taxon>
        <taxon>Parasitiformes</taxon>
        <taxon>Ixodida</taxon>
        <taxon>Ixodoidea</taxon>
        <taxon>Ixodidae</taxon>
        <taxon>Hyalomminae</taxon>
        <taxon>Hyalomma</taxon>
    </lineage>
</organism>
<evidence type="ECO:0000313" key="1">
    <source>
        <dbReference type="EMBL" id="KAH6939603.1"/>
    </source>
</evidence>
<comment type="caution">
    <text evidence="1">The sequence shown here is derived from an EMBL/GenBank/DDBJ whole genome shotgun (WGS) entry which is preliminary data.</text>
</comment>
<dbReference type="EMBL" id="CM023482">
    <property type="protein sequence ID" value="KAH6939603.1"/>
    <property type="molecule type" value="Genomic_DNA"/>
</dbReference>
<gene>
    <name evidence="1" type="ORF">HPB50_019943</name>
</gene>
<proteinExistence type="predicted"/>
<sequence>MFPGKTLAETVSPPSKAAWSGYLVKLLAEVVAAHPSEKLDVDSVQNVDETVRQLLAFPDVNDIVWEQVDSDKLSFLGEATTANAWLAAVNSHLPANDKLGAKSKVLITSYKTVRNVLQFLGSLADYGVAYLYLHLLLEVFRFDYVRSLQDRGAVDLVRECLQASQEAMWHTRNVLTTNIFGSRSKGVRESANVLRLVARSHFKRFRPLAELDGRGDAWQSAEYVIHGIASRSRLVRVERHERWHR</sequence>
<accession>A0ACB7T0H2</accession>
<keyword evidence="2" id="KW-1185">Reference proteome</keyword>
<name>A0ACB7T0H2_HYAAI</name>
<evidence type="ECO:0000313" key="2">
    <source>
        <dbReference type="Proteomes" id="UP000821845"/>
    </source>
</evidence>
<protein>
    <submittedName>
        <fullName evidence="1">Uncharacterized protein</fullName>
    </submittedName>
</protein>
<reference evidence="1" key="1">
    <citation type="submission" date="2020-05" db="EMBL/GenBank/DDBJ databases">
        <title>Large-scale comparative analyses of tick genomes elucidate their genetic diversity and vector capacities.</title>
        <authorList>
            <person name="Jia N."/>
            <person name="Wang J."/>
            <person name="Shi W."/>
            <person name="Du L."/>
            <person name="Sun Y."/>
            <person name="Zhan W."/>
            <person name="Jiang J."/>
            <person name="Wang Q."/>
            <person name="Zhang B."/>
            <person name="Ji P."/>
            <person name="Sakyi L.B."/>
            <person name="Cui X."/>
            <person name="Yuan T."/>
            <person name="Jiang B."/>
            <person name="Yang W."/>
            <person name="Lam T.T.-Y."/>
            <person name="Chang Q."/>
            <person name="Ding S."/>
            <person name="Wang X."/>
            <person name="Zhu J."/>
            <person name="Ruan X."/>
            <person name="Zhao L."/>
            <person name="Wei J."/>
            <person name="Que T."/>
            <person name="Du C."/>
            <person name="Cheng J."/>
            <person name="Dai P."/>
            <person name="Han X."/>
            <person name="Huang E."/>
            <person name="Gao Y."/>
            <person name="Liu J."/>
            <person name="Shao H."/>
            <person name="Ye R."/>
            <person name="Li L."/>
            <person name="Wei W."/>
            <person name="Wang X."/>
            <person name="Wang C."/>
            <person name="Yang T."/>
            <person name="Huo Q."/>
            <person name="Li W."/>
            <person name="Guo W."/>
            <person name="Chen H."/>
            <person name="Zhou L."/>
            <person name="Ni X."/>
            <person name="Tian J."/>
            <person name="Zhou Y."/>
            <person name="Sheng Y."/>
            <person name="Liu T."/>
            <person name="Pan Y."/>
            <person name="Xia L."/>
            <person name="Li J."/>
            <person name="Zhao F."/>
            <person name="Cao W."/>
        </authorList>
    </citation>
    <scope>NUCLEOTIDE SEQUENCE</scope>
    <source>
        <strain evidence="1">Hyas-2018</strain>
    </source>
</reference>
<dbReference type="Proteomes" id="UP000821845">
    <property type="component" value="Chromosome 2"/>
</dbReference>